<dbReference type="PANTHER" id="PTHR33202">
    <property type="entry name" value="ZINC UPTAKE REGULATION PROTEIN"/>
    <property type="match status" value="1"/>
</dbReference>
<evidence type="ECO:0000256" key="2">
    <source>
        <dbReference type="ARBA" id="ARBA00022491"/>
    </source>
</evidence>
<dbReference type="Gene3D" id="1.10.10.10">
    <property type="entry name" value="Winged helix-like DNA-binding domain superfamily/Winged helix DNA-binding domain"/>
    <property type="match status" value="1"/>
</dbReference>
<dbReference type="GO" id="GO:0003700">
    <property type="term" value="F:DNA-binding transcription factor activity"/>
    <property type="evidence" value="ECO:0007669"/>
    <property type="project" value="UniProtKB-UniRule"/>
</dbReference>
<dbReference type="Pfam" id="PF01475">
    <property type="entry name" value="FUR"/>
    <property type="match status" value="1"/>
</dbReference>
<proteinExistence type="inferred from homology"/>
<comment type="similarity">
    <text evidence="1 9">Belongs to the Fur family.</text>
</comment>
<dbReference type="GO" id="GO:0000976">
    <property type="term" value="F:transcription cis-regulatory region binding"/>
    <property type="evidence" value="ECO:0007669"/>
    <property type="project" value="TreeGrafter"/>
</dbReference>
<comment type="subcellular location">
    <subcellularLocation>
        <location evidence="9">Cytoplasm</location>
    </subcellularLocation>
</comment>
<evidence type="ECO:0000256" key="6">
    <source>
        <dbReference type="ARBA" id="ARBA00023163"/>
    </source>
</evidence>
<dbReference type="NCBIfam" id="NF008646">
    <property type="entry name" value="PRK11639.1"/>
    <property type="match status" value="1"/>
</dbReference>
<dbReference type="FunFam" id="1.10.10.10:FF:000137">
    <property type="entry name" value="Zinc uptake transcriptional repressor"/>
    <property type="match status" value="1"/>
</dbReference>
<name>A0AAU9Q630_9VIBR</name>
<keyword evidence="9" id="KW-0963">Cytoplasm</keyword>
<dbReference type="EMBL" id="CAKMTQ010000016">
    <property type="protein sequence ID" value="CAH1528958.1"/>
    <property type="molecule type" value="Genomic_DNA"/>
</dbReference>
<comment type="caution">
    <text evidence="10">The sequence shown here is derived from an EMBL/GenBank/DDBJ whole genome shotgun (WGS) entry which is preliminary data.</text>
</comment>
<evidence type="ECO:0000256" key="5">
    <source>
        <dbReference type="ARBA" id="ARBA00023125"/>
    </source>
</evidence>
<protein>
    <recommendedName>
        <fullName evidence="9">Ferric uptake regulation protein</fullName>
    </recommendedName>
</protein>
<evidence type="ECO:0000256" key="9">
    <source>
        <dbReference type="RuleBase" id="RU364037"/>
    </source>
</evidence>
<dbReference type="Proteomes" id="UP001295420">
    <property type="component" value="Unassembled WGS sequence"/>
</dbReference>
<keyword evidence="3 7" id="KW-0862">Zinc</keyword>
<keyword evidence="7 9" id="KW-0479">Metal-binding</keyword>
<feature type="binding site" evidence="7">
    <location>
        <position position="153"/>
    </location>
    <ligand>
        <name>Zn(2+)</name>
        <dbReference type="ChEBI" id="CHEBI:29105"/>
    </ligand>
</feature>
<evidence type="ECO:0000256" key="7">
    <source>
        <dbReference type="PIRSR" id="PIRSR602481-1"/>
    </source>
</evidence>
<keyword evidence="2 9" id="KW-0678">Repressor</keyword>
<dbReference type="GO" id="GO:0005829">
    <property type="term" value="C:cytosol"/>
    <property type="evidence" value="ECO:0007669"/>
    <property type="project" value="TreeGrafter"/>
</dbReference>
<dbReference type="PANTHER" id="PTHR33202:SF6">
    <property type="entry name" value="ZINC UPTAKE REGULATION PROTEIN"/>
    <property type="match status" value="1"/>
</dbReference>
<dbReference type="GO" id="GO:0045892">
    <property type="term" value="P:negative regulation of DNA-templated transcription"/>
    <property type="evidence" value="ECO:0007669"/>
    <property type="project" value="TreeGrafter"/>
</dbReference>
<keyword evidence="4 9" id="KW-0805">Transcription regulation</keyword>
<comment type="subunit">
    <text evidence="9">Homodimer.</text>
</comment>
<dbReference type="InterPro" id="IPR002481">
    <property type="entry name" value="FUR"/>
</dbReference>
<dbReference type="GO" id="GO:0008270">
    <property type="term" value="F:zinc ion binding"/>
    <property type="evidence" value="ECO:0007669"/>
    <property type="project" value="TreeGrafter"/>
</dbReference>
<feature type="binding site" evidence="8">
    <location>
        <position position="106"/>
    </location>
    <ligand>
        <name>Fe cation</name>
        <dbReference type="ChEBI" id="CHEBI:24875"/>
    </ligand>
</feature>
<organism evidence="10 11">
    <name type="scientific">Vibrio owensii</name>
    <dbReference type="NCBI Taxonomy" id="696485"/>
    <lineage>
        <taxon>Bacteria</taxon>
        <taxon>Pseudomonadati</taxon>
        <taxon>Pseudomonadota</taxon>
        <taxon>Gammaproteobacteria</taxon>
        <taxon>Vibrionales</taxon>
        <taxon>Vibrionaceae</taxon>
        <taxon>Vibrio</taxon>
    </lineage>
</organism>
<comment type="cofactor">
    <cofactor evidence="7">
        <name>Zn(2+)</name>
        <dbReference type="ChEBI" id="CHEBI:29105"/>
    </cofactor>
    <text evidence="7">Binds 1 zinc ion per subunit.</text>
</comment>
<dbReference type="AlphaFoldDB" id="A0AAU9Q630"/>
<reference evidence="10" key="1">
    <citation type="submission" date="2022-01" db="EMBL/GenBank/DDBJ databases">
        <authorList>
            <person name="Lagorce A."/>
        </authorList>
    </citation>
    <scope>NUCLEOTIDE SEQUENCE</scope>
    <source>
        <strain evidence="10">Th15_F1_D04</strain>
    </source>
</reference>
<feature type="binding site" evidence="7">
    <location>
        <position position="113"/>
    </location>
    <ligand>
        <name>Zn(2+)</name>
        <dbReference type="ChEBI" id="CHEBI:29105"/>
    </ligand>
</feature>
<comment type="cofactor">
    <cofactor evidence="8">
        <name>Mn(2+)</name>
        <dbReference type="ChEBI" id="CHEBI:29035"/>
    </cofactor>
    <cofactor evidence="8">
        <name>Fe(2+)</name>
        <dbReference type="ChEBI" id="CHEBI:29033"/>
    </cofactor>
    <text evidence="8">Binds 1 Mn(2+) or Fe(2+) ion per subunit.</text>
</comment>
<keyword evidence="6 9" id="KW-0804">Transcription</keyword>
<evidence type="ECO:0000313" key="10">
    <source>
        <dbReference type="EMBL" id="CAH1528958.1"/>
    </source>
</evidence>
<evidence type="ECO:0000256" key="1">
    <source>
        <dbReference type="ARBA" id="ARBA00007957"/>
    </source>
</evidence>
<evidence type="ECO:0000256" key="8">
    <source>
        <dbReference type="PIRSR" id="PIRSR602481-2"/>
    </source>
</evidence>
<gene>
    <name evidence="10" type="primary">zur</name>
    <name evidence="9" type="synonym">fur</name>
    <name evidence="10" type="ORF">THF1D04_230009</name>
</gene>
<dbReference type="CDD" id="cd07153">
    <property type="entry name" value="Fur_like"/>
    <property type="match status" value="1"/>
</dbReference>
<evidence type="ECO:0000256" key="3">
    <source>
        <dbReference type="ARBA" id="ARBA00022833"/>
    </source>
</evidence>
<evidence type="ECO:0000313" key="11">
    <source>
        <dbReference type="Proteomes" id="UP001295420"/>
    </source>
</evidence>
<dbReference type="Gene3D" id="3.30.1490.190">
    <property type="match status" value="1"/>
</dbReference>
<evidence type="ECO:0000256" key="4">
    <source>
        <dbReference type="ARBA" id="ARBA00023015"/>
    </source>
</evidence>
<dbReference type="InterPro" id="IPR036388">
    <property type="entry name" value="WH-like_DNA-bd_sf"/>
</dbReference>
<dbReference type="GO" id="GO:1900376">
    <property type="term" value="P:regulation of secondary metabolite biosynthetic process"/>
    <property type="evidence" value="ECO:0007669"/>
    <property type="project" value="TreeGrafter"/>
</dbReference>
<keyword evidence="8 9" id="KW-0408">Iron</keyword>
<feature type="binding site" evidence="7">
    <location>
        <position position="116"/>
    </location>
    <ligand>
        <name>Zn(2+)</name>
        <dbReference type="ChEBI" id="CHEBI:29105"/>
    </ligand>
</feature>
<dbReference type="SUPFAM" id="SSF46785">
    <property type="entry name" value="Winged helix' DNA-binding domain"/>
    <property type="match status" value="1"/>
</dbReference>
<keyword evidence="5 9" id="KW-0238">DNA-binding</keyword>
<dbReference type="InterPro" id="IPR043135">
    <property type="entry name" value="Fur_C"/>
</dbReference>
<sequence>MVYHKARPIVMVKDLDPTILEQIEQICAERGVRLTPQRRRVFELICSNRRASSAYELLEQLKESEPQAKPPTVYRALDFLLEQGFIHRVESNNSFITCCSFNTQQHFFQLLICDKCGDVVELEDETLISLLANNAEKHGFKLTNQVIETHGECQACSSETKEER</sequence>
<dbReference type="InterPro" id="IPR036390">
    <property type="entry name" value="WH_DNA-bd_sf"/>
</dbReference>
<accession>A0AAU9Q630</accession>
<feature type="binding site" evidence="7">
    <location>
        <position position="156"/>
    </location>
    <ligand>
        <name>Zn(2+)</name>
        <dbReference type="ChEBI" id="CHEBI:29105"/>
    </ligand>
</feature>